<dbReference type="InterPro" id="IPR011079">
    <property type="entry name" value="Ala_racemase_C"/>
</dbReference>
<protein>
    <recommendedName>
        <fullName evidence="4">Alanine racemase</fullName>
        <ecNumber evidence="4">5.1.1.1</ecNumber>
    </recommendedName>
</protein>
<dbReference type="SUPFAM" id="SSF51419">
    <property type="entry name" value="PLP-binding barrel"/>
    <property type="match status" value="1"/>
</dbReference>
<dbReference type="SMART" id="SM01005">
    <property type="entry name" value="Ala_racemase_C"/>
    <property type="match status" value="1"/>
</dbReference>
<evidence type="ECO:0000256" key="1">
    <source>
        <dbReference type="ARBA" id="ARBA00001933"/>
    </source>
</evidence>
<dbReference type="AlphaFoldDB" id="A0A076FBP3"/>
<dbReference type="UniPathway" id="UPA00042">
    <property type="reaction ID" value="UER00497"/>
</dbReference>
<evidence type="ECO:0000259" key="7">
    <source>
        <dbReference type="SMART" id="SM01005"/>
    </source>
</evidence>
<dbReference type="InterPro" id="IPR029066">
    <property type="entry name" value="PLP-binding_barrel"/>
</dbReference>
<comment type="pathway">
    <text evidence="4">Amino-acid biosynthesis; D-alanine biosynthesis; D-alanine from L-alanine: step 1/1.</text>
</comment>
<dbReference type="CDD" id="cd00430">
    <property type="entry name" value="PLPDE_III_AR"/>
    <property type="match status" value="1"/>
</dbReference>
<dbReference type="GO" id="GO:0009252">
    <property type="term" value="P:peptidoglycan biosynthetic process"/>
    <property type="evidence" value="ECO:0007669"/>
    <property type="project" value="TreeGrafter"/>
</dbReference>
<comment type="function">
    <text evidence="4">Catalyzes the interconversion of L-alanine and D-alanine. May also act on other amino acids.</text>
</comment>
<feature type="active site" description="Proton acceptor; specific for D-alanine" evidence="4">
    <location>
        <position position="33"/>
    </location>
</feature>
<dbReference type="HAMAP" id="MF_01201">
    <property type="entry name" value="Ala_racemase"/>
    <property type="match status" value="1"/>
</dbReference>
<organism evidence="8 9">
    <name type="scientific">Campylobacter iguaniorum</name>
    <dbReference type="NCBI Taxonomy" id="1244531"/>
    <lineage>
        <taxon>Bacteria</taxon>
        <taxon>Pseudomonadati</taxon>
        <taxon>Campylobacterota</taxon>
        <taxon>Epsilonproteobacteria</taxon>
        <taxon>Campylobacterales</taxon>
        <taxon>Campylobacteraceae</taxon>
        <taxon>Campylobacter</taxon>
    </lineage>
</organism>
<sequence length="336" mass="37153">MSEILINRAAYLHNLTQISNKVGSKDRIIVILKDNAYGHGALQIAKLASEFGIKFACVRTMSEAQEIAEFFKNILILSHIPTGDEDLRFIYTINDISNLSVLKSGCKVHLGIDTLMHRNGLGEDELESAFEIASQRNIEICGAFTHFRSSDETSAEYFVQRENFAKAKAKIKALGAKFGLNLTFHSNNSAGIERATDFDDEFVRAGIAQHGYEQFNSSLSLKPVMSLWADLVSKRVLKAGQSVGYGAKFTAKEDIQIATYDLGYGDGLLRYAGIGELKLANGNLLLGKMSMDSFSTKYAGDRVCVFDDARVWAEFFGTISYDVLVKLSPIIKRTIV</sequence>
<comment type="similarity">
    <text evidence="4">Belongs to the alanine racemase family.</text>
</comment>
<dbReference type="InterPro" id="IPR001608">
    <property type="entry name" value="Ala_racemase_N"/>
</dbReference>
<dbReference type="KEGG" id="caj:CIG1485E_1533"/>
<feature type="active site" description="Proton acceptor; specific for L-alanine" evidence="4">
    <location>
        <position position="245"/>
    </location>
</feature>
<feature type="domain" description="Alanine racemase C-terminal" evidence="7">
    <location>
        <begin position="224"/>
        <end position="336"/>
    </location>
</feature>
<evidence type="ECO:0000313" key="9">
    <source>
        <dbReference type="Proteomes" id="UP000028486"/>
    </source>
</evidence>
<accession>A0A076FBP3</accession>
<evidence type="ECO:0000256" key="6">
    <source>
        <dbReference type="PIRSR" id="PIRSR600821-52"/>
    </source>
</evidence>
<comment type="cofactor">
    <cofactor evidence="1 4 5">
        <name>pyridoxal 5'-phosphate</name>
        <dbReference type="ChEBI" id="CHEBI:597326"/>
    </cofactor>
</comment>
<feature type="binding site" evidence="4 6">
    <location>
        <position position="118"/>
    </location>
    <ligand>
        <name>substrate</name>
    </ligand>
</feature>
<evidence type="ECO:0000256" key="3">
    <source>
        <dbReference type="ARBA" id="ARBA00023235"/>
    </source>
</evidence>
<dbReference type="GO" id="GO:0005829">
    <property type="term" value="C:cytosol"/>
    <property type="evidence" value="ECO:0007669"/>
    <property type="project" value="TreeGrafter"/>
</dbReference>
<dbReference type="InterPro" id="IPR000821">
    <property type="entry name" value="Ala_racemase"/>
</dbReference>
<dbReference type="GO" id="GO:0008784">
    <property type="term" value="F:alanine racemase activity"/>
    <property type="evidence" value="ECO:0007669"/>
    <property type="project" value="UniProtKB-UniRule"/>
</dbReference>
<dbReference type="GO" id="GO:0030632">
    <property type="term" value="P:D-alanine biosynthetic process"/>
    <property type="evidence" value="ECO:0007669"/>
    <property type="project" value="UniProtKB-UniRule"/>
</dbReference>
<dbReference type="Pfam" id="PF01168">
    <property type="entry name" value="Ala_racemase_N"/>
    <property type="match status" value="1"/>
</dbReference>
<name>A0A076FBP3_9BACT</name>
<keyword evidence="9" id="KW-1185">Reference proteome</keyword>
<dbReference type="HOGENOM" id="CLU_028393_2_2_7"/>
<evidence type="ECO:0000256" key="5">
    <source>
        <dbReference type="PIRSR" id="PIRSR600821-50"/>
    </source>
</evidence>
<dbReference type="InterPro" id="IPR009006">
    <property type="entry name" value="Ala_racemase/Decarboxylase_C"/>
</dbReference>
<dbReference type="SUPFAM" id="SSF50621">
    <property type="entry name" value="Alanine racemase C-terminal domain-like"/>
    <property type="match status" value="1"/>
</dbReference>
<comment type="catalytic activity">
    <reaction evidence="4">
        <text>L-alanine = D-alanine</text>
        <dbReference type="Rhea" id="RHEA:20249"/>
        <dbReference type="ChEBI" id="CHEBI:57416"/>
        <dbReference type="ChEBI" id="CHEBI:57972"/>
        <dbReference type="EC" id="5.1.1.1"/>
    </reaction>
</comment>
<dbReference type="OrthoDB" id="9813814at2"/>
<dbReference type="STRING" id="1244531.CIG2463D_1730"/>
<dbReference type="GO" id="GO:0030170">
    <property type="term" value="F:pyridoxal phosphate binding"/>
    <property type="evidence" value="ECO:0007669"/>
    <property type="project" value="UniProtKB-UniRule"/>
</dbReference>
<evidence type="ECO:0000256" key="2">
    <source>
        <dbReference type="ARBA" id="ARBA00022898"/>
    </source>
</evidence>
<dbReference type="Proteomes" id="UP000028486">
    <property type="component" value="Chromosome"/>
</dbReference>
<evidence type="ECO:0000313" key="8">
    <source>
        <dbReference type="EMBL" id="AII15356.1"/>
    </source>
</evidence>
<dbReference type="PANTHER" id="PTHR30511">
    <property type="entry name" value="ALANINE RACEMASE"/>
    <property type="match status" value="1"/>
</dbReference>
<keyword evidence="3 4" id="KW-0413">Isomerase</keyword>
<feature type="binding site" evidence="4 6">
    <location>
        <position position="291"/>
    </location>
    <ligand>
        <name>substrate</name>
    </ligand>
</feature>
<reference evidence="9" key="1">
    <citation type="journal article" date="2014" name="Genome Announc.">
        <title>Complete Genome Sequence of Campylobacter iguaniorum Strain 1485ET, Isolated from a Bearded Dragon (Pogona vitticeps).</title>
        <authorList>
            <person name="Gilbert M.J."/>
            <person name="Miller W.G."/>
            <person name="Yee E."/>
            <person name="Kik M."/>
            <person name="Wagenaar J.A."/>
            <person name="Duim B."/>
        </authorList>
    </citation>
    <scope>NUCLEOTIDE SEQUENCE [LARGE SCALE GENOMIC DNA]</scope>
    <source>
        <strain evidence="9">1485E</strain>
    </source>
</reference>
<dbReference type="PRINTS" id="PR00992">
    <property type="entry name" value="ALARACEMASE"/>
</dbReference>
<dbReference type="Gene3D" id="2.40.37.10">
    <property type="entry name" value="Lyase, Ornithine Decarboxylase, Chain A, domain 1"/>
    <property type="match status" value="1"/>
</dbReference>
<dbReference type="EC" id="5.1.1.1" evidence="4"/>
<feature type="modified residue" description="N6-(pyridoxal phosphate)lysine" evidence="4 5">
    <location>
        <position position="33"/>
    </location>
</feature>
<dbReference type="PROSITE" id="PS00395">
    <property type="entry name" value="ALANINE_RACEMASE"/>
    <property type="match status" value="1"/>
</dbReference>
<evidence type="ECO:0000256" key="4">
    <source>
        <dbReference type="HAMAP-Rule" id="MF_01201"/>
    </source>
</evidence>
<dbReference type="EMBL" id="CP009043">
    <property type="protein sequence ID" value="AII15356.1"/>
    <property type="molecule type" value="Genomic_DNA"/>
</dbReference>
<dbReference type="InterPro" id="IPR020622">
    <property type="entry name" value="Ala_racemase_pyridoxalP-BS"/>
</dbReference>
<dbReference type="eggNOG" id="COG0787">
    <property type="taxonomic scope" value="Bacteria"/>
</dbReference>
<dbReference type="PANTHER" id="PTHR30511:SF0">
    <property type="entry name" value="ALANINE RACEMASE, CATABOLIC-RELATED"/>
    <property type="match status" value="1"/>
</dbReference>
<keyword evidence="2 4" id="KW-0663">Pyridoxal phosphate</keyword>
<dbReference type="RefSeq" id="WP_038455171.1">
    <property type="nucleotide sequence ID" value="NZ_CP009043.1"/>
</dbReference>
<dbReference type="NCBIfam" id="NF000791">
    <property type="entry name" value="PRK00053.2-2"/>
    <property type="match status" value="1"/>
</dbReference>
<dbReference type="Pfam" id="PF00842">
    <property type="entry name" value="Ala_racemase_C"/>
    <property type="match status" value="1"/>
</dbReference>
<dbReference type="Gene3D" id="3.20.20.10">
    <property type="entry name" value="Alanine racemase"/>
    <property type="match status" value="1"/>
</dbReference>
<proteinExistence type="inferred from homology"/>
<gene>
    <name evidence="8" type="primary">alr</name>
    <name evidence="8" type="ORF">CIG1485E_1533</name>
</gene>